<accession>A0A1L9UMR3</accession>
<evidence type="ECO:0000313" key="2">
    <source>
        <dbReference type="Proteomes" id="UP000184499"/>
    </source>
</evidence>
<protein>
    <submittedName>
        <fullName evidence="1">Uncharacterized protein</fullName>
    </submittedName>
</protein>
<organism evidence="1 2">
    <name type="scientific">Aspergillus brasiliensis (strain CBS 101740 / IMI 381727 / IBT 21946)</name>
    <dbReference type="NCBI Taxonomy" id="767769"/>
    <lineage>
        <taxon>Eukaryota</taxon>
        <taxon>Fungi</taxon>
        <taxon>Dikarya</taxon>
        <taxon>Ascomycota</taxon>
        <taxon>Pezizomycotina</taxon>
        <taxon>Eurotiomycetes</taxon>
        <taxon>Eurotiomycetidae</taxon>
        <taxon>Eurotiales</taxon>
        <taxon>Aspergillaceae</taxon>
        <taxon>Aspergillus</taxon>
        <taxon>Aspergillus subgen. Circumdati</taxon>
    </lineage>
</organism>
<dbReference type="EMBL" id="KV878683">
    <property type="protein sequence ID" value="OJJ72987.1"/>
    <property type="molecule type" value="Genomic_DNA"/>
</dbReference>
<sequence>MEALSHCVRPAGPLGRGHQPEDVSFICLLALASIHTLPVAYPIDHTTKEKSKGRFRGRFREQHCPCKIVGKTPLQDGECRLCHTWWPDDEVVTPIQFSDISSLPIDTIIHPPTYCTESADRIL</sequence>
<keyword evidence="2" id="KW-1185">Reference proteome</keyword>
<name>A0A1L9UMR3_ASPBC</name>
<reference evidence="2" key="1">
    <citation type="journal article" date="2017" name="Genome Biol.">
        <title>Comparative genomics reveals high biological diversity and specific adaptations in the industrially and medically important fungal genus Aspergillus.</title>
        <authorList>
            <person name="de Vries R.P."/>
            <person name="Riley R."/>
            <person name="Wiebenga A."/>
            <person name="Aguilar-Osorio G."/>
            <person name="Amillis S."/>
            <person name="Uchima C.A."/>
            <person name="Anderluh G."/>
            <person name="Asadollahi M."/>
            <person name="Askin M."/>
            <person name="Barry K."/>
            <person name="Battaglia E."/>
            <person name="Bayram O."/>
            <person name="Benocci T."/>
            <person name="Braus-Stromeyer S.A."/>
            <person name="Caldana C."/>
            <person name="Canovas D."/>
            <person name="Cerqueira G.C."/>
            <person name="Chen F."/>
            <person name="Chen W."/>
            <person name="Choi C."/>
            <person name="Clum A."/>
            <person name="Dos Santos R.A."/>
            <person name="Damasio A.R."/>
            <person name="Diallinas G."/>
            <person name="Emri T."/>
            <person name="Fekete E."/>
            <person name="Flipphi M."/>
            <person name="Freyberg S."/>
            <person name="Gallo A."/>
            <person name="Gournas C."/>
            <person name="Habgood R."/>
            <person name="Hainaut M."/>
            <person name="Harispe M.L."/>
            <person name="Henrissat B."/>
            <person name="Hilden K.S."/>
            <person name="Hope R."/>
            <person name="Hossain A."/>
            <person name="Karabika E."/>
            <person name="Karaffa L."/>
            <person name="Karanyi Z."/>
            <person name="Krasevec N."/>
            <person name="Kuo A."/>
            <person name="Kusch H."/>
            <person name="LaButti K."/>
            <person name="Lagendijk E.L."/>
            <person name="Lapidus A."/>
            <person name="Levasseur A."/>
            <person name="Lindquist E."/>
            <person name="Lipzen A."/>
            <person name="Logrieco A.F."/>
            <person name="MacCabe A."/>
            <person name="Maekelae M.R."/>
            <person name="Malavazi I."/>
            <person name="Melin P."/>
            <person name="Meyer V."/>
            <person name="Mielnichuk N."/>
            <person name="Miskei M."/>
            <person name="Molnar A.P."/>
            <person name="Mule G."/>
            <person name="Ngan C.Y."/>
            <person name="Orejas M."/>
            <person name="Orosz E."/>
            <person name="Ouedraogo J.P."/>
            <person name="Overkamp K.M."/>
            <person name="Park H.-S."/>
            <person name="Perrone G."/>
            <person name="Piumi F."/>
            <person name="Punt P.J."/>
            <person name="Ram A.F."/>
            <person name="Ramon A."/>
            <person name="Rauscher S."/>
            <person name="Record E."/>
            <person name="Riano-Pachon D.M."/>
            <person name="Robert V."/>
            <person name="Roehrig J."/>
            <person name="Ruller R."/>
            <person name="Salamov A."/>
            <person name="Salih N.S."/>
            <person name="Samson R.A."/>
            <person name="Sandor E."/>
            <person name="Sanguinetti M."/>
            <person name="Schuetze T."/>
            <person name="Sepcic K."/>
            <person name="Shelest E."/>
            <person name="Sherlock G."/>
            <person name="Sophianopoulou V."/>
            <person name="Squina F.M."/>
            <person name="Sun H."/>
            <person name="Susca A."/>
            <person name="Todd R.B."/>
            <person name="Tsang A."/>
            <person name="Unkles S.E."/>
            <person name="van de Wiele N."/>
            <person name="van Rossen-Uffink D."/>
            <person name="Oliveira J.V."/>
            <person name="Vesth T.C."/>
            <person name="Visser J."/>
            <person name="Yu J.-H."/>
            <person name="Zhou M."/>
            <person name="Andersen M.R."/>
            <person name="Archer D.B."/>
            <person name="Baker S.E."/>
            <person name="Benoit I."/>
            <person name="Brakhage A.A."/>
            <person name="Braus G.H."/>
            <person name="Fischer R."/>
            <person name="Frisvad J.C."/>
            <person name="Goldman G.H."/>
            <person name="Houbraken J."/>
            <person name="Oakley B."/>
            <person name="Pocsi I."/>
            <person name="Scazzocchio C."/>
            <person name="Seiboth B."/>
            <person name="vanKuyk P.A."/>
            <person name="Wortman J."/>
            <person name="Dyer P.S."/>
            <person name="Grigoriev I.V."/>
        </authorList>
    </citation>
    <scope>NUCLEOTIDE SEQUENCE [LARGE SCALE GENOMIC DNA]</scope>
    <source>
        <strain evidence="2">CBS 101740 / IMI 381727 / IBT 21946</strain>
    </source>
</reference>
<dbReference type="GeneID" id="93579996"/>
<dbReference type="AlphaFoldDB" id="A0A1L9UMR3"/>
<dbReference type="VEuPathDB" id="FungiDB:ASPBRDRAFT_561771"/>
<dbReference type="Proteomes" id="UP000184499">
    <property type="component" value="Unassembled WGS sequence"/>
</dbReference>
<evidence type="ECO:0000313" key="1">
    <source>
        <dbReference type="EMBL" id="OJJ72987.1"/>
    </source>
</evidence>
<dbReference type="RefSeq" id="XP_067480235.1">
    <property type="nucleotide sequence ID" value="XM_067627508.1"/>
</dbReference>
<gene>
    <name evidence="1" type="ORF">ASPBRDRAFT_561771</name>
</gene>
<proteinExistence type="predicted"/>